<organism evidence="1 2">
    <name type="scientific">Paenibacillus antarcticus</name>
    <dbReference type="NCBI Taxonomy" id="253703"/>
    <lineage>
        <taxon>Bacteria</taxon>
        <taxon>Bacillati</taxon>
        <taxon>Bacillota</taxon>
        <taxon>Bacilli</taxon>
        <taxon>Bacillales</taxon>
        <taxon>Paenibacillaceae</taxon>
        <taxon>Paenibacillus</taxon>
    </lineage>
</organism>
<name>A0A168NBE1_9BACL</name>
<sequence length="77" mass="8680">MKSWSEHLEPVRICDLSDGGSIYQFVCIGKGCLSSMIISNGEAAIVSEEKWTQPTGYLQRMQRKLCSIMLCLKRARP</sequence>
<evidence type="ECO:0000313" key="2">
    <source>
        <dbReference type="Proteomes" id="UP000077355"/>
    </source>
</evidence>
<proteinExistence type="predicted"/>
<evidence type="ECO:0000313" key="1">
    <source>
        <dbReference type="EMBL" id="OAB45612.1"/>
    </source>
</evidence>
<dbReference type="EMBL" id="LVJI01000016">
    <property type="protein sequence ID" value="OAB45612.1"/>
    <property type="molecule type" value="Genomic_DNA"/>
</dbReference>
<accession>A0A168NBE1</accession>
<keyword evidence="2" id="KW-1185">Reference proteome</keyword>
<gene>
    <name evidence="1" type="ORF">PBAT_11895</name>
</gene>
<reference evidence="1 2" key="1">
    <citation type="submission" date="2016-03" db="EMBL/GenBank/DDBJ databases">
        <title>Draft genome sequence of Paenibacillus antarcticus CECT 5836.</title>
        <authorList>
            <person name="Shin S.-K."/>
            <person name="Yi H."/>
        </authorList>
    </citation>
    <scope>NUCLEOTIDE SEQUENCE [LARGE SCALE GENOMIC DNA]</scope>
    <source>
        <strain evidence="1 2">CECT 5836</strain>
    </source>
</reference>
<protein>
    <submittedName>
        <fullName evidence="1">Uncharacterized protein</fullName>
    </submittedName>
</protein>
<dbReference type="Proteomes" id="UP000077355">
    <property type="component" value="Unassembled WGS sequence"/>
</dbReference>
<dbReference type="AlphaFoldDB" id="A0A168NBE1"/>
<comment type="caution">
    <text evidence="1">The sequence shown here is derived from an EMBL/GenBank/DDBJ whole genome shotgun (WGS) entry which is preliminary data.</text>
</comment>